<evidence type="ECO:0000313" key="2">
    <source>
        <dbReference type="Proteomes" id="UP000581189"/>
    </source>
</evidence>
<dbReference type="AlphaFoldDB" id="A0A7W4D9B4"/>
<name>A0A7W4D9B4_9GAMM</name>
<dbReference type="EMBL" id="JACJFN010000001">
    <property type="protein sequence ID" value="MBB1518374.1"/>
    <property type="molecule type" value="Genomic_DNA"/>
</dbReference>
<dbReference type="Proteomes" id="UP000581189">
    <property type="component" value="Unassembled WGS sequence"/>
</dbReference>
<organism evidence="1 2">
    <name type="scientific">Aquipseudomonas guryensis</name>
    <dbReference type="NCBI Taxonomy" id="2759165"/>
    <lineage>
        <taxon>Bacteria</taxon>
        <taxon>Pseudomonadati</taxon>
        <taxon>Pseudomonadota</taxon>
        <taxon>Gammaproteobacteria</taxon>
        <taxon>Pseudomonadales</taxon>
        <taxon>Pseudomonadaceae</taxon>
        <taxon>Aquipseudomonas</taxon>
    </lineage>
</organism>
<evidence type="ECO:0000313" key="1">
    <source>
        <dbReference type="EMBL" id="MBB1518374.1"/>
    </source>
</evidence>
<dbReference type="RefSeq" id="WP_182832425.1">
    <property type="nucleotide sequence ID" value="NZ_JACJFN010000001.1"/>
</dbReference>
<protein>
    <submittedName>
        <fullName evidence="1">Uncharacterized protein</fullName>
    </submittedName>
</protein>
<reference evidence="1 2" key="1">
    <citation type="submission" date="2020-08" db="EMBL/GenBank/DDBJ databases">
        <authorList>
            <person name="Kim C.M."/>
        </authorList>
    </citation>
    <scope>NUCLEOTIDE SEQUENCE [LARGE SCALE GENOMIC DNA]</scope>
    <source>
        <strain evidence="1 2">SR9</strain>
    </source>
</reference>
<comment type="caution">
    <text evidence="1">The sequence shown here is derived from an EMBL/GenBank/DDBJ whole genome shotgun (WGS) entry which is preliminary data.</text>
</comment>
<sequence length="146" mass="15695">MSLSNIERFDEITGEVFAKLYLNFPVPCLLRAADYVASATVFNEHLGSDVPSEDAEFFFACIRWLEGSGYITAKAENGFYVAEAVLTSKGLEVLRAMPSSLQGKASIGERLGDTAARGGKEIARMLVSEALSLGTRIVGQQVGLVV</sequence>
<proteinExistence type="predicted"/>
<keyword evidence="2" id="KW-1185">Reference proteome</keyword>
<accession>A0A7W4D9B4</accession>
<gene>
    <name evidence="1" type="ORF">H3H45_03930</name>
</gene>